<organism evidence="1">
    <name type="scientific">viral metagenome</name>
    <dbReference type="NCBI Taxonomy" id="1070528"/>
    <lineage>
        <taxon>unclassified sequences</taxon>
        <taxon>metagenomes</taxon>
        <taxon>organismal metagenomes</taxon>
    </lineage>
</organism>
<dbReference type="EMBL" id="MT144598">
    <property type="protein sequence ID" value="QJH94233.1"/>
    <property type="molecule type" value="Genomic_DNA"/>
</dbReference>
<accession>A0A6H1ZAW7</accession>
<proteinExistence type="predicted"/>
<reference evidence="1" key="1">
    <citation type="submission" date="2020-03" db="EMBL/GenBank/DDBJ databases">
        <title>The deep terrestrial virosphere.</title>
        <authorList>
            <person name="Holmfeldt K."/>
            <person name="Nilsson E."/>
            <person name="Simone D."/>
            <person name="Lopez-Fernandez M."/>
            <person name="Wu X."/>
            <person name="de Brujin I."/>
            <person name="Lundin D."/>
            <person name="Andersson A."/>
            <person name="Bertilsson S."/>
            <person name="Dopson M."/>
        </authorList>
    </citation>
    <scope>NUCLEOTIDE SEQUENCE</scope>
    <source>
        <strain evidence="1">TM448A00111</strain>
        <strain evidence="2">TM448B00196</strain>
    </source>
</reference>
<sequence>MPYSINGTSFSLQPEMGQWINREVVGIDGAGHPIYPAVREFELRWSLMSASEFNQVQDFYSVVGTTGTCVASLPQYGASTYAFYSYSGCTLREPSVDAYFEEHASNVLLLVTNILT</sequence>
<dbReference type="AlphaFoldDB" id="A0A6H1ZAW7"/>
<dbReference type="EMBL" id="MT143977">
    <property type="protein sequence ID" value="QJA44517.1"/>
    <property type="molecule type" value="Genomic_DNA"/>
</dbReference>
<evidence type="ECO:0000313" key="1">
    <source>
        <dbReference type="EMBL" id="QJA44517.1"/>
    </source>
</evidence>
<protein>
    <submittedName>
        <fullName evidence="1">Uncharacterized protein</fullName>
    </submittedName>
</protein>
<gene>
    <name evidence="1" type="ORF">TM448A00111_0020</name>
    <name evidence="2" type="ORF">TM448B00196_0020</name>
</gene>
<evidence type="ECO:0000313" key="2">
    <source>
        <dbReference type="EMBL" id="QJH94233.1"/>
    </source>
</evidence>
<name>A0A6H1ZAW7_9ZZZZ</name>